<dbReference type="GO" id="GO:0004197">
    <property type="term" value="F:cysteine-type endopeptidase activity"/>
    <property type="evidence" value="ECO:0007669"/>
    <property type="project" value="InterPro"/>
</dbReference>
<evidence type="ECO:0000256" key="1">
    <source>
        <dbReference type="SAM" id="SignalP"/>
    </source>
</evidence>
<dbReference type="GO" id="GO:0005737">
    <property type="term" value="C:cytoplasm"/>
    <property type="evidence" value="ECO:0007669"/>
    <property type="project" value="TreeGrafter"/>
</dbReference>
<feature type="non-terminal residue" evidence="2">
    <location>
        <position position="165"/>
    </location>
</feature>
<comment type="caution">
    <text evidence="2">The sequence shown here is derived from an EMBL/GenBank/DDBJ whole genome shotgun (WGS) entry which is preliminary data.</text>
</comment>
<dbReference type="AlphaFoldDB" id="S8CL45"/>
<protein>
    <submittedName>
        <fullName evidence="2">Uncharacterized protein</fullName>
    </submittedName>
</protein>
<evidence type="ECO:0000313" key="2">
    <source>
        <dbReference type="EMBL" id="EPS65451.1"/>
    </source>
</evidence>
<dbReference type="GO" id="GO:0072686">
    <property type="term" value="C:mitotic spindle"/>
    <property type="evidence" value="ECO:0007669"/>
    <property type="project" value="TreeGrafter"/>
</dbReference>
<dbReference type="InterPro" id="IPR005314">
    <property type="entry name" value="Peptidase_C50"/>
</dbReference>
<feature type="signal peptide" evidence="1">
    <location>
        <begin position="1"/>
        <end position="17"/>
    </location>
</feature>
<dbReference type="OrthoDB" id="1751127at2759"/>
<accession>S8CL45</accession>
<feature type="chain" id="PRO_5004561975" evidence="1">
    <location>
        <begin position="18"/>
        <end position="165"/>
    </location>
</feature>
<evidence type="ECO:0000313" key="3">
    <source>
        <dbReference type="Proteomes" id="UP000015453"/>
    </source>
</evidence>
<keyword evidence="3" id="KW-1185">Reference proteome</keyword>
<organism evidence="2 3">
    <name type="scientific">Genlisea aurea</name>
    <dbReference type="NCBI Taxonomy" id="192259"/>
    <lineage>
        <taxon>Eukaryota</taxon>
        <taxon>Viridiplantae</taxon>
        <taxon>Streptophyta</taxon>
        <taxon>Embryophyta</taxon>
        <taxon>Tracheophyta</taxon>
        <taxon>Spermatophyta</taxon>
        <taxon>Magnoliopsida</taxon>
        <taxon>eudicotyledons</taxon>
        <taxon>Gunneridae</taxon>
        <taxon>Pentapetalae</taxon>
        <taxon>asterids</taxon>
        <taxon>lamiids</taxon>
        <taxon>Lamiales</taxon>
        <taxon>Lentibulariaceae</taxon>
        <taxon>Genlisea</taxon>
    </lineage>
</organism>
<dbReference type="GO" id="GO:0051307">
    <property type="term" value="P:meiotic chromosome separation"/>
    <property type="evidence" value="ECO:0007669"/>
    <property type="project" value="TreeGrafter"/>
</dbReference>
<dbReference type="GO" id="GO:0006508">
    <property type="term" value="P:proteolysis"/>
    <property type="evidence" value="ECO:0007669"/>
    <property type="project" value="InterPro"/>
</dbReference>
<name>S8CL45_9LAMI</name>
<dbReference type="PANTHER" id="PTHR12792">
    <property type="entry name" value="EXTRA SPINDLE POLES 1-RELATED"/>
    <property type="match status" value="1"/>
</dbReference>
<dbReference type="Proteomes" id="UP000015453">
    <property type="component" value="Unassembled WGS sequence"/>
</dbReference>
<reference evidence="2 3" key="1">
    <citation type="journal article" date="2013" name="BMC Genomics">
        <title>The miniature genome of a carnivorous plant Genlisea aurea contains a low number of genes and short non-coding sequences.</title>
        <authorList>
            <person name="Leushkin E.V."/>
            <person name="Sutormin R.A."/>
            <person name="Nabieva E.R."/>
            <person name="Penin A.A."/>
            <person name="Kondrashov A.S."/>
            <person name="Logacheva M.D."/>
        </authorList>
    </citation>
    <scope>NUCLEOTIDE SEQUENCE [LARGE SCALE GENOMIC DNA]</scope>
</reference>
<dbReference type="PANTHER" id="PTHR12792:SF0">
    <property type="entry name" value="SEPARIN"/>
    <property type="match status" value="1"/>
</dbReference>
<dbReference type="GO" id="GO:0005634">
    <property type="term" value="C:nucleus"/>
    <property type="evidence" value="ECO:0007669"/>
    <property type="project" value="InterPro"/>
</dbReference>
<sequence>MLIQQISRLLAVVYILATSLDHFLLTPSEEGSESQWAAFFHQASLGTNINQQMFLGKTPKQSQSARDSEDSISWKPISSTIQDPTTSIRVAPRSIEELEDFVARFFEDLPSTPIICISLLAGADGMILRELLLHSSPTEQTWIVISHLSSNRQNSVLLPLNNILK</sequence>
<gene>
    <name evidence="2" type="ORF">M569_09328</name>
</gene>
<dbReference type="EMBL" id="AUSU01004220">
    <property type="protein sequence ID" value="EPS65451.1"/>
    <property type="molecule type" value="Genomic_DNA"/>
</dbReference>
<keyword evidence="1" id="KW-0732">Signal</keyword>
<proteinExistence type="predicted"/>